<reference evidence="2 3" key="1">
    <citation type="submission" date="2020-04" db="EMBL/GenBank/DDBJ databases">
        <title>Ramlibacter sp. G-1-2-2 isolated from soil.</title>
        <authorList>
            <person name="Dahal R.H."/>
        </authorList>
    </citation>
    <scope>NUCLEOTIDE SEQUENCE [LARGE SCALE GENOMIC DNA]</scope>
    <source>
        <strain evidence="2 3">G-1-2-2</strain>
    </source>
</reference>
<comment type="caution">
    <text evidence="2">The sequence shown here is derived from an EMBL/GenBank/DDBJ whole genome shotgun (WGS) entry which is preliminary data.</text>
</comment>
<dbReference type="RefSeq" id="WP_169419296.1">
    <property type="nucleotide sequence ID" value="NZ_JABBFX010000001.1"/>
</dbReference>
<feature type="chain" id="PRO_5032484625" description="Heavy-metal-associated domain-containing protein" evidence="1">
    <location>
        <begin position="20"/>
        <end position="103"/>
    </location>
</feature>
<dbReference type="PROSITE" id="PS51257">
    <property type="entry name" value="PROKAR_LIPOPROTEIN"/>
    <property type="match status" value="1"/>
</dbReference>
<dbReference type="AlphaFoldDB" id="A0A848H790"/>
<dbReference type="Proteomes" id="UP000541185">
    <property type="component" value="Unassembled WGS sequence"/>
</dbReference>
<name>A0A848H790_9BURK</name>
<evidence type="ECO:0008006" key="4">
    <source>
        <dbReference type="Google" id="ProtNLM"/>
    </source>
</evidence>
<keyword evidence="3" id="KW-1185">Reference proteome</keyword>
<protein>
    <recommendedName>
        <fullName evidence="4">Heavy-metal-associated domain-containing protein</fullName>
    </recommendedName>
</protein>
<dbReference type="EMBL" id="JABBFX010000001">
    <property type="protein sequence ID" value="NML45210.1"/>
    <property type="molecule type" value="Genomic_DNA"/>
</dbReference>
<evidence type="ECO:0000313" key="2">
    <source>
        <dbReference type="EMBL" id="NML45210.1"/>
    </source>
</evidence>
<evidence type="ECO:0000313" key="3">
    <source>
        <dbReference type="Proteomes" id="UP000541185"/>
    </source>
</evidence>
<feature type="signal peptide" evidence="1">
    <location>
        <begin position="1"/>
        <end position="19"/>
    </location>
</feature>
<proteinExistence type="predicted"/>
<evidence type="ECO:0000256" key="1">
    <source>
        <dbReference type="SAM" id="SignalP"/>
    </source>
</evidence>
<organism evidence="2 3">
    <name type="scientific">Ramlibacter agri</name>
    <dbReference type="NCBI Taxonomy" id="2728837"/>
    <lineage>
        <taxon>Bacteria</taxon>
        <taxon>Pseudomonadati</taxon>
        <taxon>Pseudomonadota</taxon>
        <taxon>Betaproteobacteria</taxon>
        <taxon>Burkholderiales</taxon>
        <taxon>Comamonadaceae</taxon>
        <taxon>Ramlibacter</taxon>
    </lineage>
</organism>
<accession>A0A848H790</accession>
<sequence>MNRTCIALLLATGAGAALACGTCAEDKIAATYDYATAQRAAASGRAMVYCELAGPWDAARLKRLAARVRGVEAATVRYAADPAAVSFALDTRQASAQQAVLAL</sequence>
<keyword evidence="1" id="KW-0732">Signal</keyword>
<gene>
    <name evidence="2" type="ORF">HHL11_15760</name>
</gene>